<dbReference type="Gene3D" id="3.20.20.70">
    <property type="entry name" value="Aldolase class I"/>
    <property type="match status" value="1"/>
</dbReference>
<dbReference type="Proteomes" id="UP000252707">
    <property type="component" value="Unassembled WGS sequence"/>
</dbReference>
<dbReference type="AlphaFoldDB" id="A0A369CDY7"/>
<comment type="caution">
    <text evidence="3">The sequence shown here is derived from an EMBL/GenBank/DDBJ whole genome shotgun (WGS) entry which is preliminary data.</text>
</comment>
<dbReference type="OrthoDB" id="4162754at2"/>
<feature type="region of interest" description="Disordered" evidence="2">
    <location>
        <begin position="1"/>
        <end position="23"/>
    </location>
</feature>
<dbReference type="SUPFAM" id="SSF51569">
    <property type="entry name" value="Aldolase"/>
    <property type="match status" value="1"/>
</dbReference>
<dbReference type="RefSeq" id="WP_114278746.1">
    <property type="nucleotide sequence ID" value="NZ_QPJY01000002.1"/>
</dbReference>
<sequence length="365" mass="39555">MDTTSRHPKTAAPERIPEPTRRHGMWLDGVSPALITSGELERLPFGEELAGTMLRLEDAIPGLAGESARVGGIRASTTLGSLHRHLYLELAAMTAERFLPVYRSSGGEQGLVSVEVHPRHALHAEELSAEVRHLRRLLVQPNVVVHVPGTPAGLAVVPQLVHAGVSVHVGLVFTAATLARVDAALLAALEARFDAGRPLGTISLFAGFRPIGPAAAGQIPGPECHCPATARQALLTWRRLQRSHRWSELYRYGARAPRLIWTGWTGAADRSPVCACLRAPDTHHALPLHTLVSRCPRDSGLTACPLAGEGAPEPAERTQRFSVDNADSRSFGRLQHEVLLQRQRRLEQRLRDAVAADRKGADEHG</sequence>
<evidence type="ECO:0000313" key="4">
    <source>
        <dbReference type="Proteomes" id="UP000252707"/>
    </source>
</evidence>
<dbReference type="EMBL" id="QPJY01000002">
    <property type="protein sequence ID" value="RCX31913.1"/>
    <property type="molecule type" value="Genomic_DNA"/>
</dbReference>
<keyword evidence="4" id="KW-1185">Reference proteome</keyword>
<name>A0A369CDY7_9GAMM</name>
<keyword evidence="1" id="KW-0704">Schiff base</keyword>
<reference evidence="3 4" key="1">
    <citation type="submission" date="2018-07" db="EMBL/GenBank/DDBJ databases">
        <title>Genomic Encyclopedia of Type Strains, Phase IV (KMG-IV): sequencing the most valuable type-strain genomes for metagenomic binning, comparative biology and taxonomic classification.</title>
        <authorList>
            <person name="Goeker M."/>
        </authorList>
    </citation>
    <scope>NUCLEOTIDE SEQUENCE [LARGE SCALE GENOMIC DNA]</scope>
    <source>
        <strain evidence="3 4">DSM 26407</strain>
    </source>
</reference>
<proteinExistence type="predicted"/>
<evidence type="ECO:0000256" key="1">
    <source>
        <dbReference type="ARBA" id="ARBA00023270"/>
    </source>
</evidence>
<dbReference type="InterPro" id="IPR001585">
    <property type="entry name" value="TAL/FSA"/>
</dbReference>
<dbReference type="InterPro" id="IPR013785">
    <property type="entry name" value="Aldolase_TIM"/>
</dbReference>
<protein>
    <submittedName>
        <fullName evidence="3">Transaldolase</fullName>
    </submittedName>
</protein>
<feature type="region of interest" description="Disordered" evidence="2">
    <location>
        <begin position="306"/>
        <end position="328"/>
    </location>
</feature>
<accession>A0A369CDY7</accession>
<dbReference type="Pfam" id="PF00923">
    <property type="entry name" value="TAL_FSA"/>
    <property type="match status" value="1"/>
</dbReference>
<evidence type="ECO:0000256" key="2">
    <source>
        <dbReference type="SAM" id="MobiDB-lite"/>
    </source>
</evidence>
<dbReference type="GO" id="GO:0005975">
    <property type="term" value="P:carbohydrate metabolic process"/>
    <property type="evidence" value="ECO:0007669"/>
    <property type="project" value="InterPro"/>
</dbReference>
<dbReference type="PANTHER" id="PTHR10683">
    <property type="entry name" value="TRANSALDOLASE"/>
    <property type="match status" value="1"/>
</dbReference>
<evidence type="ECO:0000313" key="3">
    <source>
        <dbReference type="EMBL" id="RCX31913.1"/>
    </source>
</evidence>
<gene>
    <name evidence="3" type="ORF">DFQ59_102260</name>
</gene>
<organism evidence="3 4">
    <name type="scientific">Thioalbus denitrificans</name>
    <dbReference type="NCBI Taxonomy" id="547122"/>
    <lineage>
        <taxon>Bacteria</taxon>
        <taxon>Pseudomonadati</taxon>
        <taxon>Pseudomonadota</taxon>
        <taxon>Gammaproteobacteria</taxon>
        <taxon>Chromatiales</taxon>
        <taxon>Ectothiorhodospiraceae</taxon>
        <taxon>Thioalbus</taxon>
    </lineage>
</organism>
<dbReference type="PANTHER" id="PTHR10683:SF31">
    <property type="entry name" value="TRANSALDOLASE"/>
    <property type="match status" value="1"/>
</dbReference>